<dbReference type="InterPro" id="IPR036388">
    <property type="entry name" value="WH-like_DNA-bd_sf"/>
</dbReference>
<dbReference type="InterPro" id="IPR000835">
    <property type="entry name" value="HTH_MarR-typ"/>
</dbReference>
<dbReference type="RefSeq" id="WP_344248040.1">
    <property type="nucleotide sequence ID" value="NZ_BAAAPM010000003.1"/>
</dbReference>
<dbReference type="Gene3D" id="1.10.10.10">
    <property type="entry name" value="Winged helix-like DNA-binding domain superfamily/Winged helix DNA-binding domain"/>
    <property type="match status" value="1"/>
</dbReference>
<dbReference type="Proteomes" id="UP001501138">
    <property type="component" value="Unassembled WGS sequence"/>
</dbReference>
<accession>A0ABP4VHG4</accession>
<dbReference type="SUPFAM" id="SSF46785">
    <property type="entry name" value="Winged helix' DNA-binding domain"/>
    <property type="match status" value="1"/>
</dbReference>
<organism evidence="3 4">
    <name type="scientific">Isoptericola hypogeus</name>
    <dbReference type="NCBI Taxonomy" id="300179"/>
    <lineage>
        <taxon>Bacteria</taxon>
        <taxon>Bacillati</taxon>
        <taxon>Actinomycetota</taxon>
        <taxon>Actinomycetes</taxon>
        <taxon>Micrococcales</taxon>
        <taxon>Promicromonosporaceae</taxon>
        <taxon>Isoptericola</taxon>
    </lineage>
</organism>
<feature type="domain" description="HTH marR-type" evidence="2">
    <location>
        <begin position="41"/>
        <end position="145"/>
    </location>
</feature>
<evidence type="ECO:0000313" key="3">
    <source>
        <dbReference type="EMBL" id="GAA1723825.1"/>
    </source>
</evidence>
<feature type="compositionally biased region" description="Low complexity" evidence="1">
    <location>
        <begin position="1"/>
        <end position="15"/>
    </location>
</feature>
<proteinExistence type="predicted"/>
<comment type="caution">
    <text evidence="3">The sequence shown here is derived from an EMBL/GenBank/DDBJ whole genome shotgun (WGS) entry which is preliminary data.</text>
</comment>
<evidence type="ECO:0000313" key="4">
    <source>
        <dbReference type="Proteomes" id="UP001501138"/>
    </source>
</evidence>
<protein>
    <recommendedName>
        <fullName evidence="2">HTH marR-type domain-containing protein</fullName>
    </recommendedName>
</protein>
<evidence type="ECO:0000259" key="2">
    <source>
        <dbReference type="SMART" id="SM00347"/>
    </source>
</evidence>
<keyword evidence="4" id="KW-1185">Reference proteome</keyword>
<dbReference type="SMART" id="SM00347">
    <property type="entry name" value="HTH_MARR"/>
    <property type="match status" value="1"/>
</dbReference>
<gene>
    <name evidence="3" type="ORF">GCM10009809_19540</name>
</gene>
<sequence>MTSASSSAGMSSVSTRNRLRELPVTPDRRLASLLYRLDLHRRLAEHRSPLGTADGRLLWLLADRGPSTLREISDALGLEQSTVNRQVNAALDAGLLRRFTEPGRSARVIEPTEQGTAAFEDATTTALDAYGDGLRVLGDDTAEFLEQLGRFVDAYGEAVRGGRPD</sequence>
<reference evidence="4" key="1">
    <citation type="journal article" date="2019" name="Int. J. Syst. Evol. Microbiol.">
        <title>The Global Catalogue of Microorganisms (GCM) 10K type strain sequencing project: providing services to taxonomists for standard genome sequencing and annotation.</title>
        <authorList>
            <consortium name="The Broad Institute Genomics Platform"/>
            <consortium name="The Broad Institute Genome Sequencing Center for Infectious Disease"/>
            <person name="Wu L."/>
            <person name="Ma J."/>
        </authorList>
    </citation>
    <scope>NUCLEOTIDE SEQUENCE [LARGE SCALE GENOMIC DNA]</scope>
    <source>
        <strain evidence="4">JCM 15589</strain>
    </source>
</reference>
<evidence type="ECO:0000256" key="1">
    <source>
        <dbReference type="SAM" id="MobiDB-lite"/>
    </source>
</evidence>
<dbReference type="EMBL" id="BAAAPM010000003">
    <property type="protein sequence ID" value="GAA1723825.1"/>
    <property type="molecule type" value="Genomic_DNA"/>
</dbReference>
<feature type="region of interest" description="Disordered" evidence="1">
    <location>
        <begin position="1"/>
        <end position="20"/>
    </location>
</feature>
<dbReference type="Pfam" id="PF12802">
    <property type="entry name" value="MarR_2"/>
    <property type="match status" value="1"/>
</dbReference>
<dbReference type="InterPro" id="IPR036390">
    <property type="entry name" value="WH_DNA-bd_sf"/>
</dbReference>
<name>A0ABP4VHG4_9MICO</name>